<accession>A0ABT7YWM7</accession>
<sequence length="56" mass="6452">MPDDEWKRLFKELGSNRDRAIVSVSTDIDWGSQLIRVIRKGSRAEQWLPVSPEAIV</sequence>
<proteinExistence type="predicted"/>
<dbReference type="Proteomes" id="UP001171902">
    <property type="component" value="Unassembled WGS sequence"/>
</dbReference>
<name>A0ABT7YWM7_9ACTN</name>
<gene>
    <name evidence="1" type="ORF">QWI33_25240</name>
</gene>
<keyword evidence="2" id="KW-1185">Reference proteome</keyword>
<protein>
    <submittedName>
        <fullName evidence="1">Uncharacterized protein</fullName>
    </submittedName>
</protein>
<evidence type="ECO:0000313" key="2">
    <source>
        <dbReference type="Proteomes" id="UP001171902"/>
    </source>
</evidence>
<evidence type="ECO:0000313" key="1">
    <source>
        <dbReference type="EMBL" id="MDN3243051.1"/>
    </source>
</evidence>
<dbReference type="RefSeq" id="WP_289959610.1">
    <property type="nucleotide sequence ID" value="NZ_JAUEMJ010000011.1"/>
</dbReference>
<comment type="caution">
    <text evidence="1">The sequence shown here is derived from an EMBL/GenBank/DDBJ whole genome shotgun (WGS) entry which is preliminary data.</text>
</comment>
<dbReference type="EMBL" id="JAUEMJ010000011">
    <property type="protein sequence ID" value="MDN3243051.1"/>
    <property type="molecule type" value="Genomic_DNA"/>
</dbReference>
<organism evidence="1 2">
    <name type="scientific">Glycomyces tritici</name>
    <dbReference type="NCBI Taxonomy" id="2665176"/>
    <lineage>
        <taxon>Bacteria</taxon>
        <taxon>Bacillati</taxon>
        <taxon>Actinomycetota</taxon>
        <taxon>Actinomycetes</taxon>
        <taxon>Glycomycetales</taxon>
        <taxon>Glycomycetaceae</taxon>
        <taxon>Glycomyces</taxon>
    </lineage>
</organism>
<reference evidence="1" key="1">
    <citation type="submission" date="2023-06" db="EMBL/GenBank/DDBJ databases">
        <title>Gycomyces niveus sp.nov., a novel actinomycete isolated from soil in Shouguang.</title>
        <authorList>
            <person name="Yang X."/>
            <person name="Zhao J."/>
        </authorList>
    </citation>
    <scope>NUCLEOTIDE SEQUENCE</scope>
    <source>
        <strain evidence="1">NEAU C2</strain>
    </source>
</reference>